<evidence type="ECO:0000313" key="6">
    <source>
        <dbReference type="EMBL" id="SMF66312.1"/>
    </source>
</evidence>
<dbReference type="InterPro" id="IPR001647">
    <property type="entry name" value="HTH_TetR"/>
</dbReference>
<sequence length="198" mass="22841">MTTDKALRKRDLILDKAKELFIQRGYAATSMDDLVHYIGVSKGSIYYHFKSKEELFLQLLARQNREWMDAWTEKQSSFTSFEEKLYGIAEHMVDDFQNPLAKVGEEFYISNPDNKSLLDQILTIVLGPRKLYREIFLEGAKEGFLPENDVDEISVIFASMLDGLSTSLYERSTEELRLLYRKGVGYFLHGVMGAKSVQ</sequence>
<evidence type="ECO:0000256" key="2">
    <source>
        <dbReference type="ARBA" id="ARBA00023125"/>
    </source>
</evidence>
<feature type="DNA-binding region" description="H-T-H motif" evidence="4">
    <location>
        <begin position="30"/>
        <end position="49"/>
    </location>
</feature>
<evidence type="ECO:0000256" key="3">
    <source>
        <dbReference type="ARBA" id="ARBA00023163"/>
    </source>
</evidence>
<reference evidence="6 7" key="1">
    <citation type="submission" date="2017-04" db="EMBL/GenBank/DDBJ databases">
        <authorList>
            <person name="Afonso C.L."/>
            <person name="Miller P.J."/>
            <person name="Scott M.A."/>
            <person name="Spackman E."/>
            <person name="Goraichik I."/>
            <person name="Dimitrov K.M."/>
            <person name="Suarez D.L."/>
            <person name="Swayne D.E."/>
        </authorList>
    </citation>
    <scope>NUCLEOTIDE SEQUENCE [LARGE SCALE GENOMIC DNA]</scope>
    <source>
        <strain evidence="6 7">N3/975</strain>
    </source>
</reference>
<dbReference type="PANTHER" id="PTHR30055">
    <property type="entry name" value="HTH-TYPE TRANSCRIPTIONAL REGULATOR RUTR"/>
    <property type="match status" value="1"/>
</dbReference>
<feature type="domain" description="HTH tetR-type" evidence="5">
    <location>
        <begin position="7"/>
        <end position="67"/>
    </location>
</feature>
<gene>
    <name evidence="6" type="ORF">SAMN05661091_0246</name>
</gene>
<dbReference type="PRINTS" id="PR00455">
    <property type="entry name" value="HTHTETR"/>
</dbReference>
<dbReference type="FunFam" id="1.10.10.60:FF:000141">
    <property type="entry name" value="TetR family transcriptional regulator"/>
    <property type="match status" value="1"/>
</dbReference>
<accession>A0A1X7GB17</accession>
<dbReference type="Proteomes" id="UP000192940">
    <property type="component" value="Chromosome I"/>
</dbReference>
<name>A0A1X7GB17_9BACL</name>
<dbReference type="InterPro" id="IPR050109">
    <property type="entry name" value="HTH-type_TetR-like_transc_reg"/>
</dbReference>
<dbReference type="GO" id="GO:0003700">
    <property type="term" value="F:DNA-binding transcription factor activity"/>
    <property type="evidence" value="ECO:0007669"/>
    <property type="project" value="InterPro"/>
</dbReference>
<keyword evidence="2 4" id="KW-0238">DNA-binding</keyword>
<dbReference type="InterPro" id="IPR036271">
    <property type="entry name" value="Tet_transcr_reg_TetR-rel_C_sf"/>
</dbReference>
<proteinExistence type="predicted"/>
<dbReference type="SUPFAM" id="SSF48498">
    <property type="entry name" value="Tetracyclin repressor-like, C-terminal domain"/>
    <property type="match status" value="1"/>
</dbReference>
<keyword evidence="7" id="KW-1185">Reference proteome</keyword>
<dbReference type="EMBL" id="LT840184">
    <property type="protein sequence ID" value="SMF66312.1"/>
    <property type="molecule type" value="Genomic_DNA"/>
</dbReference>
<evidence type="ECO:0000256" key="4">
    <source>
        <dbReference type="PROSITE-ProRule" id="PRU00335"/>
    </source>
</evidence>
<evidence type="ECO:0000313" key="7">
    <source>
        <dbReference type="Proteomes" id="UP000192940"/>
    </source>
</evidence>
<dbReference type="SUPFAM" id="SSF46689">
    <property type="entry name" value="Homeodomain-like"/>
    <property type="match status" value="1"/>
</dbReference>
<protein>
    <submittedName>
        <fullName evidence="6">Transcriptional regulator, TetR family</fullName>
    </submittedName>
</protein>
<keyword evidence="3" id="KW-0804">Transcription</keyword>
<dbReference type="GO" id="GO:0000976">
    <property type="term" value="F:transcription cis-regulatory region binding"/>
    <property type="evidence" value="ECO:0007669"/>
    <property type="project" value="TreeGrafter"/>
</dbReference>
<dbReference type="Pfam" id="PF00440">
    <property type="entry name" value="TetR_N"/>
    <property type="match status" value="1"/>
</dbReference>
<dbReference type="Gene3D" id="1.10.10.60">
    <property type="entry name" value="Homeodomain-like"/>
    <property type="match status" value="1"/>
</dbReference>
<keyword evidence="1" id="KW-0805">Transcription regulation</keyword>
<dbReference type="PROSITE" id="PS01081">
    <property type="entry name" value="HTH_TETR_1"/>
    <property type="match status" value="1"/>
</dbReference>
<dbReference type="AlphaFoldDB" id="A0A1X7GB17"/>
<dbReference type="STRING" id="1313296.SAMN05661091_0246"/>
<dbReference type="GO" id="GO:0045892">
    <property type="term" value="P:negative regulation of DNA-templated transcription"/>
    <property type="evidence" value="ECO:0007669"/>
    <property type="project" value="InterPro"/>
</dbReference>
<dbReference type="RefSeq" id="WP_208917404.1">
    <property type="nucleotide sequence ID" value="NZ_LT840184.1"/>
</dbReference>
<evidence type="ECO:0000256" key="1">
    <source>
        <dbReference type="ARBA" id="ARBA00023015"/>
    </source>
</evidence>
<evidence type="ECO:0000259" key="5">
    <source>
        <dbReference type="PROSITE" id="PS50977"/>
    </source>
</evidence>
<dbReference type="PROSITE" id="PS50977">
    <property type="entry name" value="HTH_TETR_2"/>
    <property type="match status" value="1"/>
</dbReference>
<dbReference type="PANTHER" id="PTHR30055:SF211">
    <property type="entry name" value="TRANSCRIPTIONAL REGULATOR, TETR FAMILY"/>
    <property type="match status" value="1"/>
</dbReference>
<dbReference type="Pfam" id="PF08360">
    <property type="entry name" value="TetR_C_5"/>
    <property type="match status" value="1"/>
</dbReference>
<dbReference type="InterPro" id="IPR013571">
    <property type="entry name" value="Tscrpt_reg_QacR_C"/>
</dbReference>
<dbReference type="InterPro" id="IPR009057">
    <property type="entry name" value="Homeodomain-like_sf"/>
</dbReference>
<dbReference type="InterPro" id="IPR023772">
    <property type="entry name" value="DNA-bd_HTH_TetR-type_CS"/>
</dbReference>
<organism evidence="6 7">
    <name type="scientific">Paenibacillus uliginis N3/975</name>
    <dbReference type="NCBI Taxonomy" id="1313296"/>
    <lineage>
        <taxon>Bacteria</taxon>
        <taxon>Bacillati</taxon>
        <taxon>Bacillota</taxon>
        <taxon>Bacilli</taxon>
        <taxon>Bacillales</taxon>
        <taxon>Paenibacillaceae</taxon>
        <taxon>Paenibacillus</taxon>
    </lineage>
</organism>
<dbReference type="Gene3D" id="1.10.357.10">
    <property type="entry name" value="Tetracycline Repressor, domain 2"/>
    <property type="match status" value="1"/>
</dbReference>